<reference evidence="2 3" key="1">
    <citation type="submission" date="2018-10" db="EMBL/GenBank/DDBJ databases">
        <title>Phylogenomics of Brevibacillus.</title>
        <authorList>
            <person name="Dunlap C."/>
        </authorList>
    </citation>
    <scope>NUCLEOTIDE SEQUENCE [LARGE SCALE GENOMIC DNA]</scope>
    <source>
        <strain evidence="2 3">JCM 15774</strain>
    </source>
</reference>
<dbReference type="Pfam" id="PF01261">
    <property type="entry name" value="AP_endonuc_2"/>
    <property type="match status" value="1"/>
</dbReference>
<protein>
    <submittedName>
        <fullName evidence="2">Sugar phosphate isomerase/epimerase</fullName>
    </submittedName>
</protein>
<keyword evidence="2" id="KW-0413">Isomerase</keyword>
<name>A0A3M8DM41_9BACL</name>
<evidence type="ECO:0000313" key="3">
    <source>
        <dbReference type="Proteomes" id="UP000269573"/>
    </source>
</evidence>
<accession>A0A3M8DM41</accession>
<dbReference type="GO" id="GO:0016853">
    <property type="term" value="F:isomerase activity"/>
    <property type="evidence" value="ECO:0007669"/>
    <property type="project" value="UniProtKB-KW"/>
</dbReference>
<keyword evidence="3" id="KW-1185">Reference proteome</keyword>
<evidence type="ECO:0000259" key="1">
    <source>
        <dbReference type="Pfam" id="PF01261"/>
    </source>
</evidence>
<dbReference type="Proteomes" id="UP000269573">
    <property type="component" value="Unassembled WGS sequence"/>
</dbReference>
<dbReference type="InterPro" id="IPR050312">
    <property type="entry name" value="IolE/XylAMocC-like"/>
</dbReference>
<dbReference type="SUPFAM" id="SSF51658">
    <property type="entry name" value="Xylose isomerase-like"/>
    <property type="match status" value="1"/>
</dbReference>
<dbReference type="InterPro" id="IPR013022">
    <property type="entry name" value="Xyl_isomerase-like_TIM-brl"/>
</dbReference>
<proteinExistence type="predicted"/>
<dbReference type="Gene3D" id="3.20.20.150">
    <property type="entry name" value="Divalent-metal-dependent TIM barrel enzymes"/>
    <property type="match status" value="1"/>
</dbReference>
<evidence type="ECO:0000313" key="2">
    <source>
        <dbReference type="EMBL" id="RNB88495.1"/>
    </source>
</evidence>
<sequence length="360" mass="40000">MQRALSIPKPSSVSNRQDSTWKRFARSLGLRGEKRPMLDKLPTRVGIFAKDLCGASFDVRDSIQKARQHGLKGSFIGTALSASPTLDQWELEDIRQMAQESGITLGLSIGMLNPYRPERSSDACKVGNGDLAKGLLRLTEAALRLGQQNVMLVVGKEEDRFDPSVAWPAQLAEVSSFLKRLEPGLRSLGARILIKTHEEITSWEVRRLLDVLDPDLFGAAFDPVNVIVRMEDPIAAADRLAGFIRQVHVDDARLLWSGGGFARLLCPVGTGCIDWSGLISKIHASDPDAWYWGEIHRAELDTPFRNEGWFDSHPDIEVSELATWLSKGMPLSEPPMSLVGNIEERIEKVTSFLTRELIYG</sequence>
<feature type="domain" description="Xylose isomerase-like TIM barrel" evidence="1">
    <location>
        <begin position="64"/>
        <end position="298"/>
    </location>
</feature>
<dbReference type="AlphaFoldDB" id="A0A3M8DM41"/>
<comment type="caution">
    <text evidence="2">The sequence shown here is derived from an EMBL/GenBank/DDBJ whole genome shotgun (WGS) entry which is preliminary data.</text>
</comment>
<dbReference type="PANTHER" id="PTHR12110">
    <property type="entry name" value="HYDROXYPYRUVATE ISOMERASE"/>
    <property type="match status" value="1"/>
</dbReference>
<dbReference type="EMBL" id="RHHU01000003">
    <property type="protein sequence ID" value="RNB88495.1"/>
    <property type="molecule type" value="Genomic_DNA"/>
</dbReference>
<dbReference type="InterPro" id="IPR036237">
    <property type="entry name" value="Xyl_isomerase-like_sf"/>
</dbReference>
<organism evidence="2 3">
    <name type="scientific">Brevibacillus nitrificans</name>
    <dbReference type="NCBI Taxonomy" id="651560"/>
    <lineage>
        <taxon>Bacteria</taxon>
        <taxon>Bacillati</taxon>
        <taxon>Bacillota</taxon>
        <taxon>Bacilli</taxon>
        <taxon>Bacillales</taxon>
        <taxon>Paenibacillaceae</taxon>
        <taxon>Brevibacillus</taxon>
    </lineage>
</organism>
<dbReference type="PANTHER" id="PTHR12110:SF53">
    <property type="entry name" value="BLR5974 PROTEIN"/>
    <property type="match status" value="1"/>
</dbReference>
<gene>
    <name evidence="2" type="ORF">EDM59_05075</name>
</gene>